<keyword evidence="1" id="KW-0732">Signal</keyword>
<organism evidence="2 3">
    <name type="scientific">Bacteriovorax antarcticus</name>
    <dbReference type="NCBI Taxonomy" id="3088717"/>
    <lineage>
        <taxon>Bacteria</taxon>
        <taxon>Pseudomonadati</taxon>
        <taxon>Bdellovibrionota</taxon>
        <taxon>Bacteriovoracia</taxon>
        <taxon>Bacteriovoracales</taxon>
        <taxon>Bacteriovoracaceae</taxon>
        <taxon>Bacteriovorax</taxon>
    </lineage>
</organism>
<evidence type="ECO:0000313" key="3">
    <source>
        <dbReference type="Proteomes" id="UP001302274"/>
    </source>
</evidence>
<gene>
    <name evidence="2" type="ORF">SHI21_05225</name>
</gene>
<sequence>MKTVLLLISLSSSSVYAQIAKPNVCAEDVRKLCSEKLTQEEVASCVRINKEKLTGECRKLIFGAEDNARAFHNNCKGDVKKLCTKAMTGQAALFECLLANRKNLSLNCKNSVDKVVNP</sequence>
<protein>
    <recommendedName>
        <fullName evidence="4">Cysteine rich repeat-containing protein</fullName>
    </recommendedName>
</protein>
<evidence type="ECO:0000313" key="2">
    <source>
        <dbReference type="EMBL" id="MEA9355587.1"/>
    </source>
</evidence>
<dbReference type="EMBL" id="JAYGJQ010000001">
    <property type="protein sequence ID" value="MEA9355587.1"/>
    <property type="molecule type" value="Genomic_DNA"/>
</dbReference>
<dbReference type="RefSeq" id="WP_323575195.1">
    <property type="nucleotide sequence ID" value="NZ_JAYGJQ010000001.1"/>
</dbReference>
<feature type="chain" id="PRO_5047141311" description="Cysteine rich repeat-containing protein" evidence="1">
    <location>
        <begin position="18"/>
        <end position="118"/>
    </location>
</feature>
<evidence type="ECO:0000256" key="1">
    <source>
        <dbReference type="SAM" id="SignalP"/>
    </source>
</evidence>
<dbReference type="Proteomes" id="UP001302274">
    <property type="component" value="Unassembled WGS sequence"/>
</dbReference>
<name>A0ABU5VRQ5_9BACT</name>
<comment type="caution">
    <text evidence="2">The sequence shown here is derived from an EMBL/GenBank/DDBJ whole genome shotgun (WGS) entry which is preliminary data.</text>
</comment>
<keyword evidence="3" id="KW-1185">Reference proteome</keyword>
<feature type="signal peptide" evidence="1">
    <location>
        <begin position="1"/>
        <end position="17"/>
    </location>
</feature>
<evidence type="ECO:0008006" key="4">
    <source>
        <dbReference type="Google" id="ProtNLM"/>
    </source>
</evidence>
<accession>A0ABU5VRQ5</accession>
<proteinExistence type="predicted"/>
<reference evidence="2 3" key="1">
    <citation type="submission" date="2023-11" db="EMBL/GenBank/DDBJ databases">
        <title>A Novel Polar Bacteriovorax (B. antarcticus) Isolated from the Biocrust in Antarctica.</title>
        <authorList>
            <person name="Mun W."/>
            <person name="Choi S.Y."/>
            <person name="Mitchell R.J."/>
        </authorList>
    </citation>
    <scope>NUCLEOTIDE SEQUENCE [LARGE SCALE GENOMIC DNA]</scope>
    <source>
        <strain evidence="2 3">PP10</strain>
    </source>
</reference>